<organism evidence="7">
    <name type="scientific">freshwater metagenome</name>
    <dbReference type="NCBI Taxonomy" id="449393"/>
    <lineage>
        <taxon>unclassified sequences</taxon>
        <taxon>metagenomes</taxon>
        <taxon>ecological metagenomes</taxon>
    </lineage>
</organism>
<dbReference type="EMBL" id="CAFBIY010000257">
    <property type="protein sequence ID" value="CAB4853445.1"/>
    <property type="molecule type" value="Genomic_DNA"/>
</dbReference>
<dbReference type="SUPFAM" id="SSF64376">
    <property type="entry name" value="YlxR-like"/>
    <property type="match status" value="1"/>
</dbReference>
<dbReference type="EMBL" id="CAFBMT010000028">
    <property type="protein sequence ID" value="CAB4954162.1"/>
    <property type="molecule type" value="Genomic_DNA"/>
</dbReference>
<reference evidence="7" key="1">
    <citation type="submission" date="2020-05" db="EMBL/GenBank/DDBJ databases">
        <authorList>
            <person name="Chiriac C."/>
            <person name="Salcher M."/>
            <person name="Ghai R."/>
            <person name="Kavagutti S V."/>
        </authorList>
    </citation>
    <scope>NUCLEOTIDE SEQUENCE</scope>
</reference>
<protein>
    <submittedName>
        <fullName evidence="7">Unannotated protein</fullName>
    </submittedName>
</protein>
<dbReference type="EMBL" id="CAESGF010000028">
    <property type="protein sequence ID" value="CAB4365295.1"/>
    <property type="molecule type" value="Genomic_DNA"/>
</dbReference>
<name>A0A6J7PB78_9ZZZZ</name>
<proteinExistence type="predicted"/>
<dbReference type="InterPro" id="IPR007393">
    <property type="entry name" value="YlxR_dom"/>
</dbReference>
<dbReference type="InterPro" id="IPR035931">
    <property type="entry name" value="YlxR-like_sf"/>
</dbReference>
<evidence type="ECO:0000313" key="4">
    <source>
        <dbReference type="EMBL" id="CAB4834578.1"/>
    </source>
</evidence>
<evidence type="ECO:0000313" key="2">
    <source>
        <dbReference type="EMBL" id="CAB4365295.1"/>
    </source>
</evidence>
<dbReference type="EMBL" id="CAFBOL010000061">
    <property type="protein sequence ID" value="CAB5000002.1"/>
    <property type="molecule type" value="Genomic_DNA"/>
</dbReference>
<feature type="domain" description="YlxR" evidence="1">
    <location>
        <begin position="12"/>
        <end position="56"/>
    </location>
</feature>
<evidence type="ECO:0000313" key="5">
    <source>
        <dbReference type="EMBL" id="CAB4853445.1"/>
    </source>
</evidence>
<evidence type="ECO:0000259" key="1">
    <source>
        <dbReference type="Pfam" id="PF04296"/>
    </source>
</evidence>
<gene>
    <name evidence="3" type="ORF">UFOPK2656_03298</name>
    <name evidence="4" type="ORF">UFOPK3099_02555</name>
    <name evidence="5" type="ORF">UFOPK3267_02976</name>
    <name evidence="6" type="ORF">UFOPK3651_03055</name>
    <name evidence="7" type="ORF">UFOPK3931_02066</name>
    <name evidence="2" type="ORF">UFOPK4189_03040</name>
</gene>
<evidence type="ECO:0000313" key="3">
    <source>
        <dbReference type="EMBL" id="CAB4746994.1"/>
    </source>
</evidence>
<evidence type="ECO:0000313" key="6">
    <source>
        <dbReference type="EMBL" id="CAB4954162.1"/>
    </source>
</evidence>
<dbReference type="EMBL" id="CAEZYF010000034">
    <property type="protein sequence ID" value="CAB4746994.1"/>
    <property type="molecule type" value="Genomic_DNA"/>
</dbReference>
<accession>A0A6J7PB78</accession>
<dbReference type="EMBL" id="CAFAAV010000264">
    <property type="protein sequence ID" value="CAB4834578.1"/>
    <property type="molecule type" value="Genomic_DNA"/>
</dbReference>
<sequence length="78" mass="8703">MIRCALSAHVATVSRTAAGRGAWLCSYECFRTAERKKAFERAWKASISAAIVRDLDEKVRFAFEGVIINMEQFSSTKG</sequence>
<dbReference type="Gene3D" id="3.30.1230.10">
    <property type="entry name" value="YlxR-like"/>
    <property type="match status" value="1"/>
</dbReference>
<evidence type="ECO:0000313" key="7">
    <source>
        <dbReference type="EMBL" id="CAB5000002.1"/>
    </source>
</evidence>
<dbReference type="AlphaFoldDB" id="A0A6J7PB78"/>
<dbReference type="Pfam" id="PF04296">
    <property type="entry name" value="YlxR"/>
    <property type="match status" value="1"/>
</dbReference>